<evidence type="ECO:0000256" key="13">
    <source>
        <dbReference type="ARBA" id="ARBA00022842"/>
    </source>
</evidence>
<dbReference type="GO" id="GO:0046100">
    <property type="term" value="P:hypoxanthine metabolic process"/>
    <property type="evidence" value="ECO:0007669"/>
    <property type="project" value="TreeGrafter"/>
</dbReference>
<keyword evidence="19" id="KW-1185">Reference proteome</keyword>
<dbReference type="InterPro" id="IPR000836">
    <property type="entry name" value="PRTase_dom"/>
</dbReference>
<dbReference type="NCBIfam" id="TIGR01203">
    <property type="entry name" value="HGPRTase"/>
    <property type="match status" value="1"/>
</dbReference>
<dbReference type="Gene3D" id="3.40.50.2020">
    <property type="match status" value="1"/>
</dbReference>
<dbReference type="GO" id="GO:0052657">
    <property type="term" value="F:guanine phosphoribosyltransferase activity"/>
    <property type="evidence" value="ECO:0007669"/>
    <property type="project" value="UniProtKB-ARBA"/>
</dbReference>
<evidence type="ECO:0000256" key="12">
    <source>
        <dbReference type="ARBA" id="ARBA00022741"/>
    </source>
</evidence>
<evidence type="ECO:0000256" key="14">
    <source>
        <dbReference type="ARBA" id="ARBA00048811"/>
    </source>
</evidence>
<dbReference type="GO" id="GO:0004422">
    <property type="term" value="F:hypoxanthine phosphoribosyltransferase activity"/>
    <property type="evidence" value="ECO:0007669"/>
    <property type="project" value="InterPro"/>
</dbReference>
<keyword evidence="13 16" id="KW-0460">Magnesium</keyword>
<evidence type="ECO:0000256" key="11">
    <source>
        <dbReference type="ARBA" id="ARBA00022726"/>
    </source>
</evidence>
<dbReference type="UniPathway" id="UPA00909">
    <property type="reaction ID" value="UER00887"/>
</dbReference>
<keyword evidence="11 16" id="KW-0660">Purine salvage</keyword>
<dbReference type="RefSeq" id="WP_133442424.1">
    <property type="nucleotide sequence ID" value="NZ_CP034726.1"/>
</dbReference>
<evidence type="ECO:0000256" key="1">
    <source>
        <dbReference type="ARBA" id="ARBA00001946"/>
    </source>
</evidence>
<dbReference type="GO" id="GO:0006178">
    <property type="term" value="P:guanine salvage"/>
    <property type="evidence" value="ECO:0007669"/>
    <property type="project" value="TreeGrafter"/>
</dbReference>
<keyword evidence="10 16" id="KW-0479">Metal-binding</keyword>
<dbReference type="UniPathway" id="UPA00591">
    <property type="reaction ID" value="UER00648"/>
</dbReference>
<dbReference type="PANTHER" id="PTHR43340">
    <property type="entry name" value="HYPOXANTHINE-GUANINE PHOSPHORIBOSYLTRANSFERASE"/>
    <property type="match status" value="1"/>
</dbReference>
<dbReference type="InterPro" id="IPR050408">
    <property type="entry name" value="HGPRT"/>
</dbReference>
<feature type="domain" description="Phosphoribosyltransferase" evidence="17">
    <location>
        <begin position="8"/>
        <end position="159"/>
    </location>
</feature>
<evidence type="ECO:0000256" key="9">
    <source>
        <dbReference type="ARBA" id="ARBA00022679"/>
    </source>
</evidence>
<evidence type="ECO:0000256" key="4">
    <source>
        <dbReference type="ARBA" id="ARBA00004669"/>
    </source>
</evidence>
<accession>A0A4P6ZM02</accession>
<keyword evidence="7 16" id="KW-0963">Cytoplasm</keyword>
<dbReference type="GO" id="GO:0000287">
    <property type="term" value="F:magnesium ion binding"/>
    <property type="evidence" value="ECO:0007669"/>
    <property type="project" value="TreeGrafter"/>
</dbReference>
<evidence type="ECO:0000256" key="2">
    <source>
        <dbReference type="ARBA" id="ARBA00002049"/>
    </source>
</evidence>
<dbReference type="KEGG" id="lji:ELX58_07145"/>
<keyword evidence="12 16" id="KW-0547">Nucleotide-binding</keyword>
<dbReference type="PANTHER" id="PTHR43340:SF1">
    <property type="entry name" value="HYPOXANTHINE PHOSPHORIBOSYLTRANSFERASE"/>
    <property type="match status" value="1"/>
</dbReference>
<evidence type="ECO:0000259" key="17">
    <source>
        <dbReference type="Pfam" id="PF00156"/>
    </source>
</evidence>
<name>A0A4P6ZM02_9LACO</name>
<dbReference type="InterPro" id="IPR029057">
    <property type="entry name" value="PRTase-like"/>
</dbReference>
<dbReference type="InterPro" id="IPR005904">
    <property type="entry name" value="Hxn_phspho_trans"/>
</dbReference>
<dbReference type="Pfam" id="PF00156">
    <property type="entry name" value="Pribosyltran"/>
    <property type="match status" value="1"/>
</dbReference>
<organism evidence="18 19">
    <name type="scientific">Acetilactobacillus jinshanensis</name>
    <dbReference type="NCBI Taxonomy" id="1720083"/>
    <lineage>
        <taxon>Bacteria</taxon>
        <taxon>Bacillati</taxon>
        <taxon>Bacillota</taxon>
        <taxon>Bacilli</taxon>
        <taxon>Lactobacillales</taxon>
        <taxon>Lactobacillaceae</taxon>
        <taxon>Acetilactobacillus</taxon>
    </lineage>
</organism>
<dbReference type="GO" id="GO:0000166">
    <property type="term" value="F:nucleotide binding"/>
    <property type="evidence" value="ECO:0007669"/>
    <property type="project" value="UniProtKB-KW"/>
</dbReference>
<evidence type="ECO:0000256" key="8">
    <source>
        <dbReference type="ARBA" id="ARBA00022676"/>
    </source>
</evidence>
<dbReference type="SUPFAM" id="SSF53271">
    <property type="entry name" value="PRTase-like"/>
    <property type="match status" value="1"/>
</dbReference>
<comment type="catalytic activity">
    <reaction evidence="14">
        <text>GMP + diphosphate = guanine + 5-phospho-alpha-D-ribose 1-diphosphate</text>
        <dbReference type="Rhea" id="RHEA:25424"/>
        <dbReference type="ChEBI" id="CHEBI:16235"/>
        <dbReference type="ChEBI" id="CHEBI:33019"/>
        <dbReference type="ChEBI" id="CHEBI:58017"/>
        <dbReference type="ChEBI" id="CHEBI:58115"/>
        <dbReference type="EC" id="2.4.2.8"/>
    </reaction>
    <physiologicalReaction direction="right-to-left" evidence="14">
        <dbReference type="Rhea" id="RHEA:25426"/>
    </physiologicalReaction>
</comment>
<keyword evidence="9 16" id="KW-0808">Transferase</keyword>
<comment type="subcellular location">
    <subcellularLocation>
        <location evidence="3 16">Cytoplasm</location>
    </subcellularLocation>
</comment>
<comment type="similarity">
    <text evidence="6 16">Belongs to the purine/pyrimidine phosphoribosyltransferase family.</text>
</comment>
<dbReference type="Proteomes" id="UP000294321">
    <property type="component" value="Chromosome"/>
</dbReference>
<dbReference type="OrthoDB" id="9802824at2"/>
<evidence type="ECO:0000256" key="16">
    <source>
        <dbReference type="RuleBase" id="RU364099"/>
    </source>
</evidence>
<dbReference type="CDD" id="cd06223">
    <property type="entry name" value="PRTases_typeI"/>
    <property type="match status" value="1"/>
</dbReference>
<evidence type="ECO:0000256" key="15">
    <source>
        <dbReference type="ARBA" id="ARBA00049402"/>
    </source>
</evidence>
<evidence type="ECO:0000256" key="10">
    <source>
        <dbReference type="ARBA" id="ARBA00022723"/>
    </source>
</evidence>
<dbReference type="GO" id="GO:0006166">
    <property type="term" value="P:purine ribonucleoside salvage"/>
    <property type="evidence" value="ECO:0007669"/>
    <property type="project" value="UniProtKB-KW"/>
</dbReference>
<evidence type="ECO:0000256" key="3">
    <source>
        <dbReference type="ARBA" id="ARBA00004496"/>
    </source>
</evidence>
<evidence type="ECO:0000313" key="18">
    <source>
        <dbReference type="EMBL" id="QBP18866.1"/>
    </source>
</evidence>
<reference evidence="19" key="1">
    <citation type="submission" date="2018-12" db="EMBL/GenBank/DDBJ databases">
        <title>A new species of lactobacillus.</title>
        <authorList>
            <person name="Jian Y."/>
            <person name="Xin L."/>
            <person name="Hong Z.J."/>
            <person name="Ming L.Z."/>
            <person name="Hong X.Z."/>
        </authorList>
    </citation>
    <scope>NUCLEOTIDE SEQUENCE [LARGE SCALE GENOMIC DNA]</scope>
    <source>
        <strain evidence="19">HSLZ-75</strain>
    </source>
</reference>
<evidence type="ECO:0000313" key="19">
    <source>
        <dbReference type="Proteomes" id="UP000294321"/>
    </source>
</evidence>
<proteinExistence type="inferred from homology"/>
<evidence type="ECO:0000256" key="7">
    <source>
        <dbReference type="ARBA" id="ARBA00022490"/>
    </source>
</evidence>
<dbReference type="GO" id="GO:0032264">
    <property type="term" value="P:IMP salvage"/>
    <property type="evidence" value="ECO:0007669"/>
    <property type="project" value="UniProtKB-UniPathway"/>
</dbReference>
<dbReference type="GO" id="GO:0032263">
    <property type="term" value="P:GMP salvage"/>
    <property type="evidence" value="ECO:0007669"/>
    <property type="project" value="UniProtKB-UniPathway"/>
</dbReference>
<dbReference type="GO" id="GO:0005829">
    <property type="term" value="C:cytosol"/>
    <property type="evidence" value="ECO:0007669"/>
    <property type="project" value="TreeGrafter"/>
</dbReference>
<comment type="cofactor">
    <cofactor evidence="1 16">
        <name>Mg(2+)</name>
        <dbReference type="ChEBI" id="CHEBI:18420"/>
    </cofactor>
</comment>
<dbReference type="AlphaFoldDB" id="A0A4P6ZM02"/>
<gene>
    <name evidence="18" type="primary">hpt</name>
    <name evidence="18" type="ORF">ELX58_07145</name>
</gene>
<evidence type="ECO:0000256" key="5">
    <source>
        <dbReference type="ARBA" id="ARBA00004676"/>
    </source>
</evidence>
<protein>
    <recommendedName>
        <fullName evidence="16">Hypoxanthine phosphoribosyltransferase</fullName>
        <ecNumber evidence="16">2.4.2.8</ecNumber>
    </recommendedName>
</protein>
<dbReference type="FunFam" id="3.40.50.2020:FF:000006">
    <property type="entry name" value="Hypoxanthine phosphoribosyltransferase"/>
    <property type="match status" value="1"/>
</dbReference>
<dbReference type="EC" id="2.4.2.8" evidence="16"/>
<comment type="pathway">
    <text evidence="4 16">Purine metabolism; IMP biosynthesis via salvage pathway; IMP from hypoxanthine: step 1/1.</text>
</comment>
<comment type="pathway">
    <text evidence="5">Purine metabolism; GMP biosynthesis via salvage pathway; GMP from guanine: step 1/1.</text>
</comment>
<keyword evidence="8 16" id="KW-0328">Glycosyltransferase</keyword>
<evidence type="ECO:0000256" key="6">
    <source>
        <dbReference type="ARBA" id="ARBA00008391"/>
    </source>
</evidence>
<comment type="function">
    <text evidence="2">Purine salvage pathway enzyme that catalyzes the transfer of the ribosyl-5-phosphate group from 5-phospho-alpha-D-ribose 1-diphosphate (PRPP) to the N9 position of the 6-oxopurines hypoxanthine and guanine to form the corresponding ribonucleotides IMP (inosine 5'-monophosphate) and GMP (guanosine 5'-monophosphate), with the release of PPi.</text>
</comment>
<comment type="catalytic activity">
    <reaction evidence="15">
        <text>IMP + diphosphate = hypoxanthine + 5-phospho-alpha-D-ribose 1-diphosphate</text>
        <dbReference type="Rhea" id="RHEA:17973"/>
        <dbReference type="ChEBI" id="CHEBI:17368"/>
        <dbReference type="ChEBI" id="CHEBI:33019"/>
        <dbReference type="ChEBI" id="CHEBI:58017"/>
        <dbReference type="ChEBI" id="CHEBI:58053"/>
        <dbReference type="EC" id="2.4.2.8"/>
    </reaction>
    <physiologicalReaction direction="right-to-left" evidence="15">
        <dbReference type="Rhea" id="RHEA:17975"/>
    </physiologicalReaction>
</comment>
<dbReference type="EMBL" id="CP034726">
    <property type="protein sequence ID" value="QBP18866.1"/>
    <property type="molecule type" value="Genomic_DNA"/>
</dbReference>
<sequence length="180" mass="20619">MNNDILKTLYSQQQIQKRCQQLGHTLDKVYRGKRPLVIGVLKGAVIFMTDIIRNMDTYMQMDFIDVSSYNGGTKSSGHVKLQKDIDTSVKGRNVLFIEDIIDTGRTLDFLQKLLRGRGAKSIRICTLFDKPAGRLVDVKPNWVGFKVPNEFVVGYGMDYEGYYRNLPYVGILKPKIYENK</sequence>